<gene>
    <name evidence="5" type="primary">RNA1</name>
    <name evidence="5" type="ORF">ZYGM_003152</name>
</gene>
<evidence type="ECO:0000256" key="2">
    <source>
        <dbReference type="ARBA" id="ARBA00022614"/>
    </source>
</evidence>
<dbReference type="GO" id="GO:0048471">
    <property type="term" value="C:perinuclear region of cytoplasm"/>
    <property type="evidence" value="ECO:0007669"/>
    <property type="project" value="TreeGrafter"/>
</dbReference>
<evidence type="ECO:0000256" key="1">
    <source>
        <dbReference type="ARBA" id="ARBA00022468"/>
    </source>
</evidence>
<keyword evidence="3" id="KW-0677">Repeat</keyword>
<comment type="caution">
    <text evidence="5">The sequence shown here is derived from an EMBL/GenBank/DDBJ whole genome shotgun (WGS) entry which is preliminary data.</text>
</comment>
<reference evidence="5 6" key="1">
    <citation type="submission" date="2019-01" db="EMBL/GenBank/DDBJ databases">
        <title>Draft Genome Sequencing of Zygosaccharomyces mellis Ca-7.</title>
        <authorList>
            <person name="Shiwa Y."/>
            <person name="Kanesaki Y."/>
            <person name="Ishige T."/>
            <person name="Mura K."/>
            <person name="Hori T."/>
            <person name="Tamura T."/>
        </authorList>
    </citation>
    <scope>NUCLEOTIDE SEQUENCE [LARGE SCALE GENOMIC DNA]</scope>
    <source>
        <strain evidence="5 6">Ca-7</strain>
    </source>
</reference>
<keyword evidence="6" id="KW-1185">Reference proteome</keyword>
<evidence type="ECO:0000313" key="6">
    <source>
        <dbReference type="Proteomes" id="UP000301737"/>
    </source>
</evidence>
<dbReference type="SMART" id="SM00368">
    <property type="entry name" value="LRR_RI"/>
    <property type="match status" value="5"/>
</dbReference>
<dbReference type="PANTHER" id="PTHR24113:SF12">
    <property type="entry name" value="RAN GTPASE-ACTIVATING PROTEIN 1"/>
    <property type="match status" value="1"/>
</dbReference>
<organism evidence="5 6">
    <name type="scientific">Zygosaccharomyces mellis</name>
    <dbReference type="NCBI Taxonomy" id="42258"/>
    <lineage>
        <taxon>Eukaryota</taxon>
        <taxon>Fungi</taxon>
        <taxon>Dikarya</taxon>
        <taxon>Ascomycota</taxon>
        <taxon>Saccharomycotina</taxon>
        <taxon>Saccharomycetes</taxon>
        <taxon>Saccharomycetales</taxon>
        <taxon>Saccharomycetaceae</taxon>
        <taxon>Zygosaccharomyces</taxon>
    </lineage>
</organism>
<dbReference type="Pfam" id="PF13516">
    <property type="entry name" value="LRR_6"/>
    <property type="match status" value="1"/>
</dbReference>
<dbReference type="Proteomes" id="UP000301737">
    <property type="component" value="Unassembled WGS sequence"/>
</dbReference>
<evidence type="ECO:0000256" key="3">
    <source>
        <dbReference type="ARBA" id="ARBA00022737"/>
    </source>
</evidence>
<protein>
    <submittedName>
        <fullName evidence="5">GTPase-activating protein</fullName>
    </submittedName>
</protein>
<feature type="region of interest" description="Disordered" evidence="4">
    <location>
        <begin position="353"/>
        <end position="374"/>
    </location>
</feature>
<evidence type="ECO:0000256" key="4">
    <source>
        <dbReference type="SAM" id="MobiDB-lite"/>
    </source>
</evidence>
<dbReference type="EMBL" id="BIMX01000014">
    <property type="protein sequence ID" value="GCE99993.1"/>
    <property type="molecule type" value="Genomic_DNA"/>
</dbReference>
<keyword evidence="1" id="KW-0343">GTPase activation</keyword>
<dbReference type="GO" id="GO:0031267">
    <property type="term" value="F:small GTPase binding"/>
    <property type="evidence" value="ECO:0007669"/>
    <property type="project" value="TreeGrafter"/>
</dbReference>
<dbReference type="AlphaFoldDB" id="A0A4C2E862"/>
<dbReference type="GO" id="GO:0005829">
    <property type="term" value="C:cytosol"/>
    <property type="evidence" value="ECO:0007669"/>
    <property type="project" value="TreeGrafter"/>
</dbReference>
<dbReference type="OrthoDB" id="184583at2759"/>
<dbReference type="InterPro" id="IPR027038">
    <property type="entry name" value="RanGap"/>
</dbReference>
<sequence length="402" mass="45010">MNTLHFEPTHESSQVFSLQGKALKLTTKQDIQPHLNALEKLEKVTKIDLSGNTIGEEASVAFADFITTHDSLLYHLQEVNFADLYTSRLVDEVVGSLTAFLPALLKCQRLEILNLSDNAFGLRTIDQLENYIANAVHLKHLILSNNGLGPHAGERVGKALFKLAHNKRNSKVSPLETFICGRNRLENGSSLYLALGLKSHGDGLQNVRLYQNGIRPKGVATVLHYGLKNNKNLKVLDLQDNTFTRIASSVLADVLPVWSESLVELNLNDCLLKQNGADLVFKVFASTKFTKLEVLRAEYNEMVQETLEQVLLPALEKEQLPKLKKLELNGNWFEENSEALDNLQAKFADLELDDLEEPDSEEEEEEEDKAEQLEEVDASALENELLSTKVDTLAEELSKTHI</sequence>
<accession>A0A4C2E862</accession>
<name>A0A4C2E862_9SACH</name>
<dbReference type="Gene3D" id="3.80.10.10">
    <property type="entry name" value="Ribonuclease Inhibitor"/>
    <property type="match status" value="1"/>
</dbReference>
<keyword evidence="2" id="KW-0433">Leucine-rich repeat</keyword>
<dbReference type="PANTHER" id="PTHR24113">
    <property type="entry name" value="RAN GTPASE-ACTIVATING PROTEIN 1"/>
    <property type="match status" value="1"/>
</dbReference>
<proteinExistence type="predicted"/>
<dbReference type="GO" id="GO:0005634">
    <property type="term" value="C:nucleus"/>
    <property type="evidence" value="ECO:0007669"/>
    <property type="project" value="TreeGrafter"/>
</dbReference>
<dbReference type="SUPFAM" id="SSF52047">
    <property type="entry name" value="RNI-like"/>
    <property type="match status" value="1"/>
</dbReference>
<dbReference type="InterPro" id="IPR001611">
    <property type="entry name" value="Leu-rich_rpt"/>
</dbReference>
<evidence type="ECO:0000313" key="5">
    <source>
        <dbReference type="EMBL" id="GCE99993.1"/>
    </source>
</evidence>
<dbReference type="GO" id="GO:0006913">
    <property type="term" value="P:nucleocytoplasmic transport"/>
    <property type="evidence" value="ECO:0007669"/>
    <property type="project" value="TreeGrafter"/>
</dbReference>
<dbReference type="InterPro" id="IPR032675">
    <property type="entry name" value="LRR_dom_sf"/>
</dbReference>
<dbReference type="GO" id="GO:0005096">
    <property type="term" value="F:GTPase activator activity"/>
    <property type="evidence" value="ECO:0007669"/>
    <property type="project" value="UniProtKB-KW"/>
</dbReference>